<dbReference type="SUPFAM" id="SSF103084">
    <property type="entry name" value="Holliday junction resolvase RusA"/>
    <property type="match status" value="1"/>
</dbReference>
<dbReference type="GO" id="GO:0006310">
    <property type="term" value="P:DNA recombination"/>
    <property type="evidence" value="ECO:0007669"/>
    <property type="project" value="InterPro"/>
</dbReference>
<dbReference type="Gene3D" id="3.30.1330.70">
    <property type="entry name" value="Holliday junction resolvase RusA"/>
    <property type="match status" value="1"/>
</dbReference>
<dbReference type="InterPro" id="IPR036614">
    <property type="entry name" value="RusA-like_sf"/>
</dbReference>
<dbReference type="GO" id="GO:0006281">
    <property type="term" value="P:DNA repair"/>
    <property type="evidence" value="ECO:0007669"/>
    <property type="project" value="InterPro"/>
</dbReference>
<accession>A0AAE4L4I1</accession>
<sequence length="131" mass="15186">MIEFFMPMAKVPTVTHQQKQVHVVNGKPVFYEPADLKAARSKLTGCLSHNIPEKMIEGPVRLTVKWLFPITGKHFNGEWKYTKPDTDNLQKLLKDCMTTCRFWKDDALVCSEIVEKFWAAQTGIYIRIEEL</sequence>
<evidence type="ECO:0000313" key="2">
    <source>
        <dbReference type="Proteomes" id="UP001180842"/>
    </source>
</evidence>
<dbReference type="InterPro" id="IPR008822">
    <property type="entry name" value="Endonuclease_RusA-like"/>
</dbReference>
<proteinExistence type="predicted"/>
<dbReference type="Proteomes" id="UP001180842">
    <property type="component" value="Unassembled WGS sequence"/>
</dbReference>
<organism evidence="1 2">
    <name type="scientific">Enterococcus pseudoavium</name>
    <dbReference type="NCBI Taxonomy" id="44007"/>
    <lineage>
        <taxon>Bacteria</taxon>
        <taxon>Bacillati</taxon>
        <taxon>Bacillota</taxon>
        <taxon>Bacilli</taxon>
        <taxon>Lactobacillales</taxon>
        <taxon>Enterococcaceae</taxon>
        <taxon>Enterococcus</taxon>
    </lineage>
</organism>
<name>A0AAE4L4I1_9ENTE</name>
<dbReference type="GO" id="GO:0000287">
    <property type="term" value="F:magnesium ion binding"/>
    <property type="evidence" value="ECO:0007669"/>
    <property type="project" value="InterPro"/>
</dbReference>
<comment type="caution">
    <text evidence="1">The sequence shown here is derived from an EMBL/GenBank/DDBJ whole genome shotgun (WGS) entry which is preliminary data.</text>
</comment>
<dbReference type="RefSeq" id="WP_311797445.1">
    <property type="nucleotide sequence ID" value="NZ_JARQAI010000024.1"/>
</dbReference>
<protein>
    <submittedName>
        <fullName evidence="1">RusA family crossover junction endodeoxyribonuclease</fullName>
    </submittedName>
</protein>
<reference evidence="1" key="1">
    <citation type="submission" date="2023-03" db="EMBL/GenBank/DDBJ databases">
        <authorList>
            <person name="Shen W."/>
            <person name="Cai J."/>
        </authorList>
    </citation>
    <scope>NUCLEOTIDE SEQUENCE</scope>
    <source>
        <strain evidence="1">P69-2</strain>
    </source>
</reference>
<dbReference type="Pfam" id="PF05866">
    <property type="entry name" value="RusA"/>
    <property type="match status" value="1"/>
</dbReference>
<gene>
    <name evidence="1" type="ORF">P7H00_12570</name>
</gene>
<dbReference type="AlphaFoldDB" id="A0AAE4L4I1"/>
<dbReference type="EMBL" id="JARQAI010000024">
    <property type="protein sequence ID" value="MDT2737944.1"/>
    <property type="molecule type" value="Genomic_DNA"/>
</dbReference>
<evidence type="ECO:0000313" key="1">
    <source>
        <dbReference type="EMBL" id="MDT2737944.1"/>
    </source>
</evidence>